<dbReference type="PROSITE" id="PS51257">
    <property type="entry name" value="PROKAR_LIPOPROTEIN"/>
    <property type="match status" value="1"/>
</dbReference>
<dbReference type="Pfam" id="PF01522">
    <property type="entry name" value="Polysacc_deac_1"/>
    <property type="match status" value="1"/>
</dbReference>
<feature type="domain" description="NodB homology" evidence="2">
    <location>
        <begin position="99"/>
        <end position="279"/>
    </location>
</feature>
<dbReference type="Gene3D" id="3.20.20.370">
    <property type="entry name" value="Glycoside hydrolase/deacetylase"/>
    <property type="match status" value="1"/>
</dbReference>
<dbReference type="EMBL" id="PYAV01000002">
    <property type="protein sequence ID" value="PSL50847.1"/>
    <property type="molecule type" value="Genomic_DNA"/>
</dbReference>
<protein>
    <submittedName>
        <fullName evidence="3">Peptidoglycan/xylan/chitin deacetylase (PgdA/CDA1 family)</fullName>
    </submittedName>
</protein>
<reference evidence="3 4" key="1">
    <citation type="submission" date="2018-03" db="EMBL/GenBank/DDBJ databases">
        <title>Genomic Encyclopedia of Type Strains, Phase III (KMG-III): the genomes of soil and plant-associated and newly described type strains.</title>
        <authorList>
            <person name="Whitman W."/>
        </authorList>
    </citation>
    <scope>NUCLEOTIDE SEQUENCE [LARGE SCALE GENOMIC DNA]</scope>
    <source>
        <strain evidence="3 4">CGMCC 1.07653</strain>
    </source>
</reference>
<comment type="caution">
    <text evidence="3">The sequence shown here is derived from an EMBL/GenBank/DDBJ whole genome shotgun (WGS) entry which is preliminary data.</text>
</comment>
<evidence type="ECO:0000259" key="2">
    <source>
        <dbReference type="PROSITE" id="PS51677"/>
    </source>
</evidence>
<dbReference type="PANTHER" id="PTHR10587">
    <property type="entry name" value="GLYCOSYL TRANSFERASE-RELATED"/>
    <property type="match status" value="1"/>
</dbReference>
<proteinExistence type="predicted"/>
<dbReference type="CDD" id="cd10917">
    <property type="entry name" value="CE4_NodB_like_6s_7s"/>
    <property type="match status" value="1"/>
</dbReference>
<feature type="region of interest" description="Disordered" evidence="1">
    <location>
        <begin position="22"/>
        <end position="95"/>
    </location>
</feature>
<dbReference type="OrthoDB" id="9806342at2"/>
<evidence type="ECO:0000313" key="4">
    <source>
        <dbReference type="Proteomes" id="UP000242310"/>
    </source>
</evidence>
<dbReference type="SUPFAM" id="SSF88713">
    <property type="entry name" value="Glycoside hydrolase/deacetylase"/>
    <property type="match status" value="1"/>
</dbReference>
<dbReference type="AlphaFoldDB" id="A0A2P8HXB6"/>
<gene>
    <name evidence="3" type="ORF">B0H94_102123</name>
</gene>
<evidence type="ECO:0000256" key="1">
    <source>
        <dbReference type="SAM" id="MobiDB-lite"/>
    </source>
</evidence>
<organism evidence="3 4">
    <name type="scientific">Salsuginibacillus halophilus</name>
    <dbReference type="NCBI Taxonomy" id="517424"/>
    <lineage>
        <taxon>Bacteria</taxon>
        <taxon>Bacillati</taxon>
        <taxon>Bacillota</taxon>
        <taxon>Bacilli</taxon>
        <taxon>Bacillales</taxon>
        <taxon>Bacillaceae</taxon>
        <taxon>Salsuginibacillus</taxon>
    </lineage>
</organism>
<name>A0A2P8HXB6_9BACI</name>
<keyword evidence="4" id="KW-1185">Reference proteome</keyword>
<dbReference type="InterPro" id="IPR011330">
    <property type="entry name" value="Glyco_hydro/deAcase_b/a-brl"/>
</dbReference>
<feature type="compositionally biased region" description="Acidic residues" evidence="1">
    <location>
        <begin position="26"/>
        <end position="76"/>
    </location>
</feature>
<dbReference type="GO" id="GO:0016810">
    <property type="term" value="F:hydrolase activity, acting on carbon-nitrogen (but not peptide) bonds"/>
    <property type="evidence" value="ECO:0007669"/>
    <property type="project" value="InterPro"/>
</dbReference>
<dbReference type="Proteomes" id="UP000242310">
    <property type="component" value="Unassembled WGS sequence"/>
</dbReference>
<sequence length="291" mass="33299">MRKYIRTIGAISLMTGIMTACSESDSSVEEETNDEVADDIETESNEEQSDEEEIDEENEEAEEEVENDQELEDETSIEPKYVLNENNWSVQPKEDAPENVVLMTIDDAPDEHGHKMAEVLHEHDVPAIFFVNGHFLNDEEGIEQLEEIIDYGFEIGNHTMTHQNLQNITEEEQRQEIIGLSDKLEDLTGERPDFFRAPHGANTDISAQIMNEEQMLAMNWTYGYDWVAEFTEAAPLAAQMVETELLQDGANLLMHDREWSLEALPEIIEGLRDKGYKFVDPDDIERAEEEA</sequence>
<accession>A0A2P8HXB6</accession>
<evidence type="ECO:0000313" key="3">
    <source>
        <dbReference type="EMBL" id="PSL50847.1"/>
    </source>
</evidence>
<dbReference type="GO" id="GO:0005975">
    <property type="term" value="P:carbohydrate metabolic process"/>
    <property type="evidence" value="ECO:0007669"/>
    <property type="project" value="InterPro"/>
</dbReference>
<dbReference type="InterPro" id="IPR002509">
    <property type="entry name" value="NODB_dom"/>
</dbReference>
<dbReference type="InterPro" id="IPR050248">
    <property type="entry name" value="Polysacc_deacetylase_ArnD"/>
</dbReference>
<dbReference type="PROSITE" id="PS51677">
    <property type="entry name" value="NODB"/>
    <property type="match status" value="1"/>
</dbReference>